<keyword evidence="6" id="KW-1185">Reference proteome</keyword>
<dbReference type="InterPro" id="IPR052399">
    <property type="entry name" value="Phage_Baseplate_Assmbl_Protein"/>
</dbReference>
<protein>
    <submittedName>
        <fullName evidence="5">Baseplate J/gp47 family protein</fullName>
    </submittedName>
</protein>
<feature type="domain" description="Baseplate protein J-like barrel" evidence="2">
    <location>
        <begin position="93"/>
        <end position="169"/>
    </location>
</feature>
<gene>
    <name evidence="5" type="ORF">NDR89_03135</name>
</gene>
<accession>A0ABY4VLF5</accession>
<evidence type="ECO:0000256" key="1">
    <source>
        <dbReference type="ARBA" id="ARBA00038087"/>
    </source>
</evidence>
<dbReference type="Pfam" id="PF26078">
    <property type="entry name" value="Baseplate_J_M"/>
    <property type="match status" value="1"/>
</dbReference>
<comment type="similarity">
    <text evidence="1">Belongs to the Mu gp47/PBSX XkdT family.</text>
</comment>
<feature type="domain" description="Baseplate J-like C-terminal" evidence="4">
    <location>
        <begin position="268"/>
        <end position="350"/>
    </location>
</feature>
<dbReference type="Pfam" id="PF26079">
    <property type="entry name" value="Baseplate_J_C"/>
    <property type="match status" value="1"/>
</dbReference>
<evidence type="ECO:0000313" key="6">
    <source>
        <dbReference type="Proteomes" id="UP001056648"/>
    </source>
</evidence>
<evidence type="ECO:0000313" key="5">
    <source>
        <dbReference type="EMBL" id="USE78055.1"/>
    </source>
</evidence>
<evidence type="ECO:0000259" key="2">
    <source>
        <dbReference type="Pfam" id="PF04865"/>
    </source>
</evidence>
<dbReference type="RefSeq" id="WP_252252178.1">
    <property type="nucleotide sequence ID" value="NZ_CP098735.1"/>
</dbReference>
<dbReference type="PANTHER" id="PTHR37829:SF3">
    <property type="entry name" value="PROTEIN JAYE-RELATED"/>
    <property type="match status" value="1"/>
</dbReference>
<name>A0ABY4VLF5_9BURK</name>
<proteinExistence type="inferred from homology"/>
<evidence type="ECO:0000259" key="3">
    <source>
        <dbReference type="Pfam" id="PF26078"/>
    </source>
</evidence>
<dbReference type="InterPro" id="IPR058531">
    <property type="entry name" value="Baseplate_J_M"/>
</dbReference>
<dbReference type="Proteomes" id="UP001056648">
    <property type="component" value="Chromosome 1"/>
</dbReference>
<dbReference type="Pfam" id="PF04865">
    <property type="entry name" value="Baseplate_J"/>
    <property type="match status" value="1"/>
</dbReference>
<organism evidence="5 6">
    <name type="scientific">Cupriavidus gilardii</name>
    <dbReference type="NCBI Taxonomy" id="82541"/>
    <lineage>
        <taxon>Bacteria</taxon>
        <taxon>Pseudomonadati</taxon>
        <taxon>Pseudomonadota</taxon>
        <taxon>Betaproteobacteria</taxon>
        <taxon>Burkholderiales</taxon>
        <taxon>Burkholderiaceae</taxon>
        <taxon>Cupriavidus</taxon>
    </lineage>
</organism>
<dbReference type="InterPro" id="IPR006949">
    <property type="entry name" value="Barrel_Baseplate_J-like"/>
</dbReference>
<dbReference type="PANTHER" id="PTHR37829">
    <property type="entry name" value="PHAGE-LIKE ELEMENT PBSX PROTEIN XKDT"/>
    <property type="match status" value="1"/>
</dbReference>
<feature type="domain" description="Baseplate J-like central" evidence="3">
    <location>
        <begin position="190"/>
        <end position="255"/>
    </location>
</feature>
<evidence type="ECO:0000259" key="4">
    <source>
        <dbReference type="Pfam" id="PF26079"/>
    </source>
</evidence>
<sequence length="354" mass="37295">MPHVIPGFAQIRDDLLRDLKSLRPTADTSVDSDYYVRYSSIASAIEGLYEHQAWVVKQIFPDTADSEYLALHARVRGLSHKPAVASRGQFAVRGAPGSAAATGLAVKIGDRQYVTTEPGAIGADGTGRIAAMAVVAGVAGNAPTGISGTLMAPPPGIAAEVSVVTMTGGVDKETDAELLLRLLELIRRPPAGGNRYDYRRWAMEVPGVSAAYVYPLRRGLGTVDVVITSGGALPSAETIARVQAHIDDVRPVTAKNSLVLAPTEKVVAVDTAVKLDGITEAAAKAQIESALGFYFGALIPGETAYRSRMEALISDIPGVVDRSLSTPVSNVMPVVDATKVEWLRLGAVTVRKMP</sequence>
<reference evidence="5" key="1">
    <citation type="submission" date="2022-06" db="EMBL/GenBank/DDBJ databases">
        <title>Complete genome sequence and characterization of Cupriavidus gilardii QJ1 isolated from contaminating cells.</title>
        <authorList>
            <person name="Qi J."/>
        </authorList>
    </citation>
    <scope>NUCLEOTIDE SEQUENCE</scope>
    <source>
        <strain evidence="5">QJ1</strain>
    </source>
</reference>
<dbReference type="InterPro" id="IPR058530">
    <property type="entry name" value="Baseplate_J-like_C"/>
</dbReference>
<dbReference type="EMBL" id="CP098735">
    <property type="protein sequence ID" value="USE78055.1"/>
    <property type="molecule type" value="Genomic_DNA"/>
</dbReference>